<gene>
    <name evidence="1" type="ORF">PACLA_8A030944</name>
</gene>
<sequence length="211" mass="24078">MAMADSVLLKQRNKHMNAMAAIIGMTLKTSSTSTVISTFPKLKLSCCNLTILKKMDALRQNHDQMLQNAKQQIEESYKDGKFGPSSHPGFSIPFDNIHVTIGRRHMTIAHQNQDCHWVNHIYVQNRVSGNYLPASGCSQDIDKLDNIDILVSSQDEKKQKFEYGILVSHFLVEHFKQFEFLKKVCILHITHRYTKEMGTKSVKMCPLGQVK</sequence>
<accession>A0A6S7GNZ8</accession>
<dbReference type="OrthoDB" id="5989504at2759"/>
<keyword evidence="2" id="KW-1185">Reference proteome</keyword>
<reference evidence="1" key="1">
    <citation type="submission" date="2020-04" db="EMBL/GenBank/DDBJ databases">
        <authorList>
            <person name="Alioto T."/>
            <person name="Alioto T."/>
            <person name="Gomez Garrido J."/>
        </authorList>
    </citation>
    <scope>NUCLEOTIDE SEQUENCE</scope>
    <source>
        <strain evidence="1">A484AB</strain>
    </source>
</reference>
<name>A0A6S7GNZ8_PARCT</name>
<dbReference type="EMBL" id="CACRXK020002630">
    <property type="protein sequence ID" value="CAB3995264.1"/>
    <property type="molecule type" value="Genomic_DNA"/>
</dbReference>
<dbReference type="AlphaFoldDB" id="A0A6S7GNZ8"/>
<protein>
    <submittedName>
        <fullName evidence="1">Uncharacterized protein</fullName>
    </submittedName>
</protein>
<organism evidence="1 2">
    <name type="scientific">Paramuricea clavata</name>
    <name type="common">Red gorgonian</name>
    <name type="synonym">Violescent sea-whip</name>
    <dbReference type="NCBI Taxonomy" id="317549"/>
    <lineage>
        <taxon>Eukaryota</taxon>
        <taxon>Metazoa</taxon>
        <taxon>Cnidaria</taxon>
        <taxon>Anthozoa</taxon>
        <taxon>Octocorallia</taxon>
        <taxon>Malacalcyonacea</taxon>
        <taxon>Plexauridae</taxon>
        <taxon>Paramuricea</taxon>
    </lineage>
</organism>
<dbReference type="Proteomes" id="UP001152795">
    <property type="component" value="Unassembled WGS sequence"/>
</dbReference>
<evidence type="ECO:0000313" key="2">
    <source>
        <dbReference type="Proteomes" id="UP001152795"/>
    </source>
</evidence>
<evidence type="ECO:0000313" key="1">
    <source>
        <dbReference type="EMBL" id="CAB3995264.1"/>
    </source>
</evidence>
<comment type="caution">
    <text evidence="1">The sequence shown here is derived from an EMBL/GenBank/DDBJ whole genome shotgun (WGS) entry which is preliminary data.</text>
</comment>
<proteinExistence type="predicted"/>